<organism evidence="1 2">
    <name type="scientific">Nephila pilipes</name>
    <name type="common">Giant wood spider</name>
    <name type="synonym">Nephila maculata</name>
    <dbReference type="NCBI Taxonomy" id="299642"/>
    <lineage>
        <taxon>Eukaryota</taxon>
        <taxon>Metazoa</taxon>
        <taxon>Ecdysozoa</taxon>
        <taxon>Arthropoda</taxon>
        <taxon>Chelicerata</taxon>
        <taxon>Arachnida</taxon>
        <taxon>Araneae</taxon>
        <taxon>Araneomorphae</taxon>
        <taxon>Entelegynae</taxon>
        <taxon>Araneoidea</taxon>
        <taxon>Nephilidae</taxon>
        <taxon>Nephila</taxon>
    </lineage>
</organism>
<protein>
    <recommendedName>
        <fullName evidence="3">Peptidase aspartic putative domain-containing protein</fullName>
    </recommendedName>
</protein>
<keyword evidence="2" id="KW-1185">Reference proteome</keyword>
<sequence length="96" mass="10877">MGIENVLIRCQGQEKIIRAVIDCGSQSSYVSQKIMIQLKAFPLRTETEVHALFGGDETEPRSHKLFAIEVSSLNRVFSCGFEAFSEKKILRFHSEN</sequence>
<gene>
    <name evidence="1" type="primary">AVEN_185837_1</name>
    <name evidence="1" type="ORF">NPIL_181181</name>
</gene>
<dbReference type="OrthoDB" id="6765836at2759"/>
<dbReference type="Gene3D" id="2.40.70.10">
    <property type="entry name" value="Acid Proteases"/>
    <property type="match status" value="1"/>
</dbReference>
<proteinExistence type="predicted"/>
<dbReference type="Proteomes" id="UP000887013">
    <property type="component" value="Unassembled WGS sequence"/>
</dbReference>
<comment type="caution">
    <text evidence="1">The sequence shown here is derived from an EMBL/GenBank/DDBJ whole genome shotgun (WGS) entry which is preliminary data.</text>
</comment>
<reference evidence="1" key="1">
    <citation type="submission" date="2020-08" db="EMBL/GenBank/DDBJ databases">
        <title>Multicomponent nature underlies the extraordinary mechanical properties of spider dragline silk.</title>
        <authorList>
            <person name="Kono N."/>
            <person name="Nakamura H."/>
            <person name="Mori M."/>
            <person name="Yoshida Y."/>
            <person name="Ohtoshi R."/>
            <person name="Malay A.D."/>
            <person name="Moran D.A.P."/>
            <person name="Tomita M."/>
            <person name="Numata K."/>
            <person name="Arakawa K."/>
        </authorList>
    </citation>
    <scope>NUCLEOTIDE SEQUENCE</scope>
</reference>
<dbReference type="AlphaFoldDB" id="A0A8X6NFS3"/>
<dbReference type="EMBL" id="BMAW01057428">
    <property type="protein sequence ID" value="GFT11049.1"/>
    <property type="molecule type" value="Genomic_DNA"/>
</dbReference>
<accession>A0A8X6NFS3</accession>
<dbReference type="InterPro" id="IPR021109">
    <property type="entry name" value="Peptidase_aspartic_dom_sf"/>
</dbReference>
<evidence type="ECO:0008006" key="3">
    <source>
        <dbReference type="Google" id="ProtNLM"/>
    </source>
</evidence>
<name>A0A8X6NFS3_NEPPI</name>
<evidence type="ECO:0000313" key="2">
    <source>
        <dbReference type="Proteomes" id="UP000887013"/>
    </source>
</evidence>
<evidence type="ECO:0000313" key="1">
    <source>
        <dbReference type="EMBL" id="GFT11049.1"/>
    </source>
</evidence>